<dbReference type="InterPro" id="IPR027443">
    <property type="entry name" value="IPNS-like_sf"/>
</dbReference>
<reference evidence="12" key="1">
    <citation type="submission" date="2022-02" db="EMBL/GenBank/DDBJ databases">
        <authorList>
            <person name="Henning P.M."/>
            <person name="McCubbin A.G."/>
            <person name="Shore J.S."/>
        </authorList>
    </citation>
    <scope>NUCLEOTIDE SEQUENCE</scope>
    <source>
        <strain evidence="12">F60SS</strain>
        <tissue evidence="12">Leaves</tissue>
    </source>
</reference>
<evidence type="ECO:0000313" key="13">
    <source>
        <dbReference type="Proteomes" id="UP001141552"/>
    </source>
</evidence>
<dbReference type="InterPro" id="IPR050231">
    <property type="entry name" value="Iron_ascorbate_oxido_reductase"/>
</dbReference>
<dbReference type="GO" id="GO:0009686">
    <property type="term" value="P:gibberellin biosynthetic process"/>
    <property type="evidence" value="ECO:0007669"/>
    <property type="project" value="UniProtKB-ARBA"/>
</dbReference>
<comment type="pathway">
    <text evidence="7">Plant hormone biosynthesis; gibberellin biosynthesis.</text>
</comment>
<keyword evidence="6 10" id="KW-0408">Iron</keyword>
<accession>A0A9Q0JED5</accession>
<feature type="domain" description="Fe2OG dioxygenase" evidence="11">
    <location>
        <begin position="208"/>
        <end position="309"/>
    </location>
</feature>
<proteinExistence type="inferred from homology"/>
<dbReference type="InterPro" id="IPR005123">
    <property type="entry name" value="Oxoglu/Fe-dep_dioxygenase_dom"/>
</dbReference>
<comment type="pathway">
    <text evidence="2">Hormone biosynthesis.</text>
</comment>
<keyword evidence="5 10" id="KW-0560">Oxidoreductase</keyword>
<dbReference type="AlphaFoldDB" id="A0A9Q0JED5"/>
<dbReference type="Proteomes" id="UP001141552">
    <property type="component" value="Unassembled WGS sequence"/>
</dbReference>
<sequence length="364" mass="40600">MASIPESFENNNNNKNPISLDHIIPPDFKNILKLPTSHIWTPSPDDHHPLTNNSEPVPIVDLASPDALALTAKASEKWGIFHVTNHGIPVNLLSEVEVQTRKLFELPVSQKLLAVRSPEGLTGYGLARMSPYFPKQMWHEGFTIMGSADHHARQLWPHGHHITFCTVMDEYQKQLKALTERIIGLLFKSLGLTQDDVKWLKPKNGSITSQAVLQLNSYPVCPDPGHAMGLAPHTDTTLLTLLYQSNTSGLEVLDDSNGWVTVQPLPGALVVNIGDLMHIISNGRFKSVLHKAVVNQTHHRISLAYFYGPPMDAKVSPAMKLVDPDHPPLYRPVTWKGYLDAKKKDFYKALGSIKYDVNDKNECN</sequence>
<comment type="cofactor">
    <cofactor evidence="1">
        <name>L-ascorbate</name>
        <dbReference type="ChEBI" id="CHEBI:38290"/>
    </cofactor>
</comment>
<comment type="caution">
    <text evidence="12">The sequence shown here is derived from an EMBL/GenBank/DDBJ whole genome shotgun (WGS) entry which is preliminary data.</text>
</comment>
<evidence type="ECO:0000256" key="3">
    <source>
        <dbReference type="ARBA" id="ARBA00022723"/>
    </source>
</evidence>
<dbReference type="PANTHER" id="PTHR47990">
    <property type="entry name" value="2-OXOGLUTARATE (2OG) AND FE(II)-DEPENDENT OXYGENASE SUPERFAMILY PROTEIN-RELATED"/>
    <property type="match status" value="1"/>
</dbReference>
<dbReference type="EC" id="1.14.11.15" evidence="9"/>
<evidence type="ECO:0000256" key="2">
    <source>
        <dbReference type="ARBA" id="ARBA00004972"/>
    </source>
</evidence>
<evidence type="ECO:0000256" key="4">
    <source>
        <dbReference type="ARBA" id="ARBA00022964"/>
    </source>
</evidence>
<dbReference type="InterPro" id="IPR044861">
    <property type="entry name" value="IPNS-like_FE2OG_OXY"/>
</dbReference>
<evidence type="ECO:0000256" key="10">
    <source>
        <dbReference type="RuleBase" id="RU003682"/>
    </source>
</evidence>
<dbReference type="InterPro" id="IPR026992">
    <property type="entry name" value="DIOX_N"/>
</dbReference>
<dbReference type="Gene3D" id="2.60.120.330">
    <property type="entry name" value="B-lactam Antibiotic, Isopenicillin N Synthase, Chain"/>
    <property type="match status" value="1"/>
</dbReference>
<keyword evidence="13" id="KW-1185">Reference proteome</keyword>
<evidence type="ECO:0000256" key="9">
    <source>
        <dbReference type="ARBA" id="ARBA00066695"/>
    </source>
</evidence>
<evidence type="ECO:0000256" key="5">
    <source>
        <dbReference type="ARBA" id="ARBA00023002"/>
    </source>
</evidence>
<dbReference type="FunFam" id="2.60.120.330:FF:000013">
    <property type="entry name" value="Gibberellin 3-beta-dioxygenase 1"/>
    <property type="match status" value="1"/>
</dbReference>
<gene>
    <name evidence="12" type="ORF">Tsubulata_009691</name>
</gene>
<evidence type="ECO:0000256" key="8">
    <source>
        <dbReference type="ARBA" id="ARBA00061560"/>
    </source>
</evidence>
<dbReference type="SUPFAM" id="SSF51197">
    <property type="entry name" value="Clavaminate synthase-like"/>
    <property type="match status" value="1"/>
</dbReference>
<evidence type="ECO:0000256" key="7">
    <source>
        <dbReference type="ARBA" id="ARBA00037909"/>
    </source>
</evidence>
<organism evidence="12 13">
    <name type="scientific">Turnera subulata</name>
    <dbReference type="NCBI Taxonomy" id="218843"/>
    <lineage>
        <taxon>Eukaryota</taxon>
        <taxon>Viridiplantae</taxon>
        <taxon>Streptophyta</taxon>
        <taxon>Embryophyta</taxon>
        <taxon>Tracheophyta</taxon>
        <taxon>Spermatophyta</taxon>
        <taxon>Magnoliopsida</taxon>
        <taxon>eudicotyledons</taxon>
        <taxon>Gunneridae</taxon>
        <taxon>Pentapetalae</taxon>
        <taxon>rosids</taxon>
        <taxon>fabids</taxon>
        <taxon>Malpighiales</taxon>
        <taxon>Passifloraceae</taxon>
        <taxon>Turnera</taxon>
    </lineage>
</organism>
<evidence type="ECO:0000259" key="11">
    <source>
        <dbReference type="PROSITE" id="PS51471"/>
    </source>
</evidence>
<name>A0A9Q0JED5_9ROSI</name>
<keyword evidence="4" id="KW-0223">Dioxygenase</keyword>
<dbReference type="OrthoDB" id="288590at2759"/>
<dbReference type="GO" id="GO:0046872">
    <property type="term" value="F:metal ion binding"/>
    <property type="evidence" value="ECO:0007669"/>
    <property type="project" value="UniProtKB-KW"/>
</dbReference>
<dbReference type="PROSITE" id="PS51471">
    <property type="entry name" value="FE2OG_OXY"/>
    <property type="match status" value="1"/>
</dbReference>
<reference evidence="12" key="2">
    <citation type="journal article" date="2023" name="Plants (Basel)">
        <title>Annotation of the Turnera subulata (Passifloraceae) Draft Genome Reveals the S-Locus Evolved after the Divergence of Turneroideae from Passifloroideae in a Stepwise Manner.</title>
        <authorList>
            <person name="Henning P.M."/>
            <person name="Roalson E.H."/>
            <person name="Mir W."/>
            <person name="McCubbin A.G."/>
            <person name="Shore J.S."/>
        </authorList>
    </citation>
    <scope>NUCLEOTIDE SEQUENCE</scope>
    <source>
        <strain evidence="12">F60SS</strain>
    </source>
</reference>
<dbReference type="GO" id="GO:0016707">
    <property type="term" value="F:gibberellin 3-beta-dioxygenase activity"/>
    <property type="evidence" value="ECO:0007669"/>
    <property type="project" value="UniProtKB-EC"/>
</dbReference>
<protein>
    <recommendedName>
        <fullName evidence="9">gibberellin 3beta-dioxygenase</fullName>
        <ecNumber evidence="9">1.14.11.15</ecNumber>
    </recommendedName>
</protein>
<dbReference type="EMBL" id="JAKUCV010003795">
    <property type="protein sequence ID" value="KAJ4837585.1"/>
    <property type="molecule type" value="Genomic_DNA"/>
</dbReference>
<dbReference type="Pfam" id="PF03171">
    <property type="entry name" value="2OG-FeII_Oxy"/>
    <property type="match status" value="1"/>
</dbReference>
<evidence type="ECO:0000256" key="1">
    <source>
        <dbReference type="ARBA" id="ARBA00001961"/>
    </source>
</evidence>
<dbReference type="Pfam" id="PF14226">
    <property type="entry name" value="DIOX_N"/>
    <property type="match status" value="1"/>
</dbReference>
<evidence type="ECO:0000313" key="12">
    <source>
        <dbReference type="EMBL" id="KAJ4837585.1"/>
    </source>
</evidence>
<comment type="similarity">
    <text evidence="8">Belongs to the iron/ascorbate-dependent oxidoreductase family. GA3OX subfamily.</text>
</comment>
<evidence type="ECO:0000256" key="6">
    <source>
        <dbReference type="ARBA" id="ARBA00023004"/>
    </source>
</evidence>
<keyword evidence="3 10" id="KW-0479">Metal-binding</keyword>